<protein>
    <submittedName>
        <fullName evidence="2">Uncharacterized protein</fullName>
    </submittedName>
</protein>
<dbReference type="Proteomes" id="UP000663855">
    <property type="component" value="Unassembled WGS sequence"/>
</dbReference>
<gene>
    <name evidence="2" type="ORF">CJN711_LOCUS1303</name>
</gene>
<organism evidence="2 3">
    <name type="scientific">Rotaria magnacalcarata</name>
    <dbReference type="NCBI Taxonomy" id="392030"/>
    <lineage>
        <taxon>Eukaryota</taxon>
        <taxon>Metazoa</taxon>
        <taxon>Spiralia</taxon>
        <taxon>Gnathifera</taxon>
        <taxon>Rotifera</taxon>
        <taxon>Eurotatoria</taxon>
        <taxon>Bdelloidea</taxon>
        <taxon>Philodinida</taxon>
        <taxon>Philodinidae</taxon>
        <taxon>Rotaria</taxon>
    </lineage>
</organism>
<evidence type="ECO:0000313" key="3">
    <source>
        <dbReference type="Proteomes" id="UP000663855"/>
    </source>
</evidence>
<feature type="region of interest" description="Disordered" evidence="1">
    <location>
        <begin position="480"/>
        <end position="559"/>
    </location>
</feature>
<dbReference type="AlphaFoldDB" id="A0A814F1Y4"/>
<name>A0A814F1Y4_9BILA</name>
<proteinExistence type="predicted"/>
<dbReference type="EMBL" id="CAJNOV010000093">
    <property type="protein sequence ID" value="CAF0979911.1"/>
    <property type="molecule type" value="Genomic_DNA"/>
</dbReference>
<evidence type="ECO:0000313" key="2">
    <source>
        <dbReference type="EMBL" id="CAF0979911.1"/>
    </source>
</evidence>
<evidence type="ECO:0000256" key="1">
    <source>
        <dbReference type="SAM" id="MobiDB-lite"/>
    </source>
</evidence>
<comment type="caution">
    <text evidence="2">The sequence shown here is derived from an EMBL/GenBank/DDBJ whole genome shotgun (WGS) entry which is preliminary data.</text>
</comment>
<feature type="compositionally biased region" description="Basic residues" evidence="1">
    <location>
        <begin position="523"/>
        <end position="535"/>
    </location>
</feature>
<feature type="compositionally biased region" description="Basic residues" evidence="1">
    <location>
        <begin position="481"/>
        <end position="494"/>
    </location>
</feature>
<accession>A0A814F1Y4</accession>
<sequence>MSGTMNAPRILDSTQNVRLNESTPRRRSVSISLLETTTSLFKPLPSSSEHNEISSLSPYEKLTLWKTAFEKHLNHIYLNKLKELDSLLSQGKDQIDIEFDKIPSLKQSVIITNRQQTTDHTYDDMEFDYSNAQAFDLKSNNILLSTSNNHTLIYDDIKSNLILYNKQSKLNSYLWDVNEYGEPCDLTYSYYLNLYCIITNRGLFTWSVENPYVPLYIDSIKSIGGKRLWTIASTDTRSDVFILFKSGSYIERWNSISGTKSWQHIKRWSNHDLFERNDQCIRTIRMTSKYVAWTVESTKTFEWRVDLLDYNLRMVRQGIKIDHLDRSSSCLLSNFDFERFLIIDSNCHLLFLLDTNGSMKLKNDFTMKKRIKNAVLMKNNNQQWLVVRLEQPNQLYFIPLLNKTVQTTFKNITMRWYSCLLFFLIALLSISALPTDGNANEKSLITVGDEDKLDMAIENELLNDEDEDEIDEDGTFAITERHHKQGKPQKHRKPKDSDSEEEDDKKDKKKPKITKCFCYQVRPSKHKPQQYHHKKPENSHKPKPASAEIPSEDPKSEED</sequence>
<reference evidence="2" key="1">
    <citation type="submission" date="2021-02" db="EMBL/GenBank/DDBJ databases">
        <authorList>
            <person name="Nowell W R."/>
        </authorList>
    </citation>
    <scope>NUCLEOTIDE SEQUENCE</scope>
</reference>